<evidence type="ECO:0000313" key="3">
    <source>
        <dbReference type="Proteomes" id="UP001165122"/>
    </source>
</evidence>
<feature type="transmembrane region" description="Helical" evidence="1">
    <location>
        <begin position="132"/>
        <end position="157"/>
    </location>
</feature>
<feature type="transmembrane region" description="Helical" evidence="1">
    <location>
        <begin position="163"/>
        <end position="182"/>
    </location>
</feature>
<keyword evidence="1" id="KW-1133">Transmembrane helix</keyword>
<sequence length="283" mass="31697">MRQRWAAGAGMWATANAKKGVNTEALGKLMEGGGGGPIGLERLNIGINFAQNFGLVVTLKFLPDDFKKWFEWFGVLGFDFKVFGGMGEEVSIALGLLVPARLIYEFDARLYRERKNFRFYYMFNDGEGTCPPLLYLYAVASFLFTAVALACVCGGWIDNDLANAFILVLSGLRFVSFLRHLCLRREYTVADSANEDFVKKRQENEMFFFLFFYTVAYLSGVSACTKLIIAETITKKAFGRFSIPFYVLVPLWRLRGGAASATTAVKKATEGQSYKDSLGVFRK</sequence>
<keyword evidence="1" id="KW-0812">Transmembrane</keyword>
<keyword evidence="1" id="KW-0472">Membrane</keyword>
<comment type="caution">
    <text evidence="2">The sequence shown here is derived from an EMBL/GenBank/DDBJ whole genome shotgun (WGS) entry which is preliminary data.</text>
</comment>
<dbReference type="Proteomes" id="UP001165122">
    <property type="component" value="Unassembled WGS sequence"/>
</dbReference>
<feature type="transmembrane region" description="Helical" evidence="1">
    <location>
        <begin position="207"/>
        <end position="229"/>
    </location>
</feature>
<dbReference type="EMBL" id="BRXW01000488">
    <property type="protein sequence ID" value="GMH59292.1"/>
    <property type="molecule type" value="Genomic_DNA"/>
</dbReference>
<evidence type="ECO:0000313" key="2">
    <source>
        <dbReference type="EMBL" id="GMH59292.1"/>
    </source>
</evidence>
<gene>
    <name evidence="2" type="ORF">TrLO_g1561</name>
</gene>
<keyword evidence="3" id="KW-1185">Reference proteome</keyword>
<organism evidence="2 3">
    <name type="scientific">Triparma laevis f. longispina</name>
    <dbReference type="NCBI Taxonomy" id="1714387"/>
    <lineage>
        <taxon>Eukaryota</taxon>
        <taxon>Sar</taxon>
        <taxon>Stramenopiles</taxon>
        <taxon>Ochrophyta</taxon>
        <taxon>Bolidophyceae</taxon>
        <taxon>Parmales</taxon>
        <taxon>Triparmaceae</taxon>
        <taxon>Triparma</taxon>
    </lineage>
</organism>
<name>A0A9W6ZRS0_9STRA</name>
<dbReference type="AlphaFoldDB" id="A0A9W6ZRS0"/>
<evidence type="ECO:0000256" key="1">
    <source>
        <dbReference type="SAM" id="Phobius"/>
    </source>
</evidence>
<accession>A0A9W6ZRS0</accession>
<proteinExistence type="predicted"/>
<protein>
    <submittedName>
        <fullName evidence="2">Uncharacterized protein</fullName>
    </submittedName>
</protein>
<reference evidence="3" key="1">
    <citation type="journal article" date="2023" name="Commun. Biol.">
        <title>Genome analysis of Parmales, the sister group of diatoms, reveals the evolutionary specialization of diatoms from phago-mixotrophs to photoautotrophs.</title>
        <authorList>
            <person name="Ban H."/>
            <person name="Sato S."/>
            <person name="Yoshikawa S."/>
            <person name="Yamada K."/>
            <person name="Nakamura Y."/>
            <person name="Ichinomiya M."/>
            <person name="Sato N."/>
            <person name="Blanc-Mathieu R."/>
            <person name="Endo H."/>
            <person name="Kuwata A."/>
            <person name="Ogata H."/>
        </authorList>
    </citation>
    <scope>NUCLEOTIDE SEQUENCE [LARGE SCALE GENOMIC DNA]</scope>
    <source>
        <strain evidence="3">NIES 3700</strain>
    </source>
</reference>